<dbReference type="Proteomes" id="UP000233100">
    <property type="component" value="Chromosome X"/>
</dbReference>
<organism evidence="1 2">
    <name type="scientific">Macaca fascicularis</name>
    <name type="common">Crab-eating macaque</name>
    <name type="synonym">Cynomolgus monkey</name>
    <dbReference type="NCBI Taxonomy" id="9541"/>
    <lineage>
        <taxon>Eukaryota</taxon>
        <taxon>Metazoa</taxon>
        <taxon>Chordata</taxon>
        <taxon>Craniata</taxon>
        <taxon>Vertebrata</taxon>
        <taxon>Euteleostomi</taxon>
        <taxon>Mammalia</taxon>
        <taxon>Eutheria</taxon>
        <taxon>Euarchontoglires</taxon>
        <taxon>Primates</taxon>
        <taxon>Haplorrhini</taxon>
        <taxon>Catarrhini</taxon>
        <taxon>Cercopithecidae</taxon>
        <taxon>Cercopithecinae</taxon>
        <taxon>Macaca</taxon>
    </lineage>
</organism>
<evidence type="ECO:0000313" key="2">
    <source>
        <dbReference type="Proteomes" id="UP000233100"/>
    </source>
</evidence>
<dbReference type="AlphaFoldDB" id="A0A7N9IBY2"/>
<accession>A0A7N9IBY2</accession>
<reference evidence="1 2" key="1">
    <citation type="submission" date="2013-03" db="EMBL/GenBank/DDBJ databases">
        <authorList>
            <person name="Warren W."/>
            <person name="Wilson R.K."/>
        </authorList>
    </citation>
    <scope>NUCLEOTIDE SEQUENCE</scope>
</reference>
<keyword evidence="2" id="KW-1185">Reference proteome</keyword>
<name>A0A7N9IBY2_MACFA</name>
<sequence length="102" mass="12692">MHIRDCFSNWRWRWRHIVTVAIIFPFLKRYKKKYWNQPKCPSMTDWIKKMWHICTMEYYATIKKDEFTSFAGTWMKLETIILRKLTQEQETKHHMFSLISGN</sequence>
<protein>
    <recommendedName>
        <fullName evidence="3">DUF1725 domain-containing protein</fullName>
    </recommendedName>
</protein>
<dbReference type="GeneTree" id="ENSGT01050000245479"/>
<reference evidence="1" key="3">
    <citation type="submission" date="2025-09" db="UniProtKB">
        <authorList>
            <consortium name="Ensembl"/>
        </authorList>
    </citation>
    <scope>IDENTIFICATION</scope>
</reference>
<evidence type="ECO:0008006" key="3">
    <source>
        <dbReference type="Google" id="ProtNLM"/>
    </source>
</evidence>
<proteinExistence type="predicted"/>
<dbReference type="Ensembl" id="ENSMFAT00000084254.1">
    <property type="protein sequence ID" value="ENSMFAP00000051553.1"/>
    <property type="gene ID" value="ENSMFAG00000052737.1"/>
</dbReference>
<reference evidence="1" key="2">
    <citation type="submission" date="2025-08" db="UniProtKB">
        <authorList>
            <consortium name="Ensembl"/>
        </authorList>
    </citation>
    <scope>IDENTIFICATION</scope>
</reference>
<evidence type="ECO:0000313" key="1">
    <source>
        <dbReference type="Ensembl" id="ENSMFAP00000051553.1"/>
    </source>
</evidence>